<dbReference type="InterPro" id="IPR007795">
    <property type="entry name" value="T7SS_EccB"/>
</dbReference>
<evidence type="ECO:0000256" key="10">
    <source>
        <dbReference type="SAM" id="MobiDB-lite"/>
    </source>
</evidence>
<dbReference type="KEGG" id="led:BBK82_17730"/>
<gene>
    <name evidence="12" type="ORF">BBK82_17730</name>
</gene>
<keyword evidence="8 11" id="KW-1133">Transmembrane helix</keyword>
<dbReference type="PANTHER" id="PTHR40765">
    <property type="entry name" value="ESX-2 SECRETION SYSTEM ATPASE ECCB2"/>
    <property type="match status" value="1"/>
</dbReference>
<feature type="compositionally biased region" description="Gly residues" evidence="10">
    <location>
        <begin position="121"/>
        <end position="140"/>
    </location>
</feature>
<dbReference type="PANTHER" id="PTHR40765:SF2">
    <property type="entry name" value="ESX-2 SECRETION SYSTEM ATPASE ECCB2"/>
    <property type="match status" value="1"/>
</dbReference>
<evidence type="ECO:0000256" key="3">
    <source>
        <dbReference type="ARBA" id="ARBA00022475"/>
    </source>
</evidence>
<dbReference type="STRING" id="1586287.BBK82_17730"/>
<evidence type="ECO:0000256" key="6">
    <source>
        <dbReference type="ARBA" id="ARBA00022801"/>
    </source>
</evidence>
<evidence type="ECO:0000256" key="8">
    <source>
        <dbReference type="ARBA" id="ARBA00022989"/>
    </source>
</evidence>
<evidence type="ECO:0000256" key="5">
    <source>
        <dbReference type="ARBA" id="ARBA00022741"/>
    </source>
</evidence>
<evidence type="ECO:0000256" key="1">
    <source>
        <dbReference type="ARBA" id="ARBA00004162"/>
    </source>
</evidence>
<dbReference type="GO" id="GO:0005576">
    <property type="term" value="C:extracellular region"/>
    <property type="evidence" value="ECO:0007669"/>
    <property type="project" value="TreeGrafter"/>
</dbReference>
<dbReference type="OrthoDB" id="3847604at2"/>
<evidence type="ECO:0000256" key="9">
    <source>
        <dbReference type="ARBA" id="ARBA00023136"/>
    </source>
</evidence>
<evidence type="ECO:0000256" key="4">
    <source>
        <dbReference type="ARBA" id="ARBA00022692"/>
    </source>
</evidence>
<dbReference type="NCBIfam" id="TIGR03919">
    <property type="entry name" value="T7SS_EccB"/>
    <property type="match status" value="1"/>
</dbReference>
<evidence type="ECO:0000256" key="2">
    <source>
        <dbReference type="ARBA" id="ARBA00008149"/>
    </source>
</evidence>
<comment type="similarity">
    <text evidence="2">Belongs to the EccB family.</text>
</comment>
<keyword evidence="7" id="KW-0067">ATP-binding</keyword>
<keyword evidence="4 11" id="KW-0812">Transmembrane</keyword>
<dbReference type="InterPro" id="IPR044857">
    <property type="entry name" value="T7SS_EccB_R1"/>
</dbReference>
<keyword evidence="3" id="KW-1003">Cell membrane</keyword>
<dbReference type="GO" id="GO:0005886">
    <property type="term" value="C:plasma membrane"/>
    <property type="evidence" value="ECO:0007669"/>
    <property type="project" value="UniProtKB-SubCell"/>
</dbReference>
<keyword evidence="6" id="KW-0378">Hydrolase</keyword>
<dbReference type="Gene3D" id="2.40.50.910">
    <property type="entry name" value="Type VII secretion system EccB, repeat 3 domain"/>
    <property type="match status" value="1"/>
</dbReference>
<evidence type="ECO:0000256" key="11">
    <source>
        <dbReference type="SAM" id="Phobius"/>
    </source>
</evidence>
<evidence type="ECO:0000313" key="13">
    <source>
        <dbReference type="Proteomes" id="UP000093053"/>
    </source>
</evidence>
<name>A0A1B2HIR2_9PSEU</name>
<reference evidence="12 13" key="1">
    <citation type="submission" date="2016-07" db="EMBL/GenBank/DDBJ databases">
        <title>Complete genome sequence of the Lentzea guizhouensis DHS C013.</title>
        <authorList>
            <person name="Cao C."/>
        </authorList>
    </citation>
    <scope>NUCLEOTIDE SEQUENCE [LARGE SCALE GENOMIC DNA]</scope>
    <source>
        <strain evidence="12 13">DHS C013</strain>
    </source>
</reference>
<dbReference type="Pfam" id="PF05108">
    <property type="entry name" value="T7SS_ESX1_EccB"/>
    <property type="match status" value="1"/>
</dbReference>
<dbReference type="GO" id="GO:0005524">
    <property type="term" value="F:ATP binding"/>
    <property type="evidence" value="ECO:0007669"/>
    <property type="project" value="UniProtKB-KW"/>
</dbReference>
<dbReference type="EMBL" id="CP016793">
    <property type="protein sequence ID" value="ANZ37618.1"/>
    <property type="molecule type" value="Genomic_DNA"/>
</dbReference>
<dbReference type="InterPro" id="IPR042485">
    <property type="entry name" value="T7SS_EccB_R3"/>
</dbReference>
<dbReference type="RefSeq" id="WP_065915987.1">
    <property type="nucleotide sequence ID" value="NZ_CP016793.1"/>
</dbReference>
<dbReference type="Proteomes" id="UP000093053">
    <property type="component" value="Chromosome"/>
</dbReference>
<proteinExistence type="inferred from homology"/>
<organism evidence="12 13">
    <name type="scientific">Lentzea guizhouensis</name>
    <dbReference type="NCBI Taxonomy" id="1586287"/>
    <lineage>
        <taxon>Bacteria</taxon>
        <taxon>Bacillati</taxon>
        <taxon>Actinomycetota</taxon>
        <taxon>Actinomycetes</taxon>
        <taxon>Pseudonocardiales</taxon>
        <taxon>Pseudonocardiaceae</taxon>
        <taxon>Lentzea</taxon>
    </lineage>
</organism>
<keyword evidence="5" id="KW-0547">Nucleotide-binding</keyword>
<sequence length="543" mass="57351">MASTPTTKSQVQAYQFVLRRMQSALVRRDAVMLHDPMRNHSRATSVGVILGIVGLLGFLVYGFFKPAPRLDKETQIAISKETGQVYVVDNASSTPVLVPMTNLASARLLWYSKSNPDQAQSGGGDAPGGQVGGASGGAAGGEPKLVSEAALSKYPRGRLTGLPDAPDVLPKPNTRIDAQWSVCDTLDLDAFRSDQSASNQIKTSVIAGVSGGNSVLGDNAVLVQQRTGARKAYLIYKKPEGFNISSSTVRAEVDLKDDKVVNALNLRNKKPRAVSTALLNSIREANPLKAPVIPNLGKPATYVTDADTKVNIGDVISVSLTGTQRFMVALEDGFQEVGQTVGDLLRWAYANNKKATELSPSAVTENLEPKNKLDLTQYPEKTPTTIEANANNAVLCLGWKGKDYESQNRTQHAIDTSVTIGSVLPGPKDMSPVALGAPGAAGEIIDQFLMLPGKAAVVRASQGTGDFGSGPVHIVTGRGVRYGVPDAGTAAALGLEGTFPPAPNDILNLLPQGPQLNRGDANRSYDAIPAIKGQIKDPAQQQK</sequence>
<keyword evidence="9 11" id="KW-0472">Membrane</keyword>
<feature type="transmembrane region" description="Helical" evidence="11">
    <location>
        <begin position="43"/>
        <end position="64"/>
    </location>
</feature>
<accession>A0A1B2HIR2</accession>
<protein>
    <submittedName>
        <fullName evidence="12">Type VII secretion protein EccB</fullName>
    </submittedName>
</protein>
<comment type="subcellular location">
    <subcellularLocation>
        <location evidence="1">Cell membrane</location>
        <topology evidence="1">Single-pass membrane protein</topology>
    </subcellularLocation>
</comment>
<dbReference type="GO" id="GO:0016787">
    <property type="term" value="F:hydrolase activity"/>
    <property type="evidence" value="ECO:0007669"/>
    <property type="project" value="UniProtKB-KW"/>
</dbReference>
<evidence type="ECO:0000256" key="7">
    <source>
        <dbReference type="ARBA" id="ARBA00022840"/>
    </source>
</evidence>
<dbReference type="Gene3D" id="3.30.2390.20">
    <property type="entry name" value="Type VII secretion system EccB, repeat 1 domain"/>
    <property type="match status" value="1"/>
</dbReference>
<feature type="region of interest" description="Disordered" evidence="10">
    <location>
        <begin position="116"/>
        <end position="140"/>
    </location>
</feature>
<dbReference type="AlphaFoldDB" id="A0A1B2HIR2"/>
<evidence type="ECO:0000313" key="12">
    <source>
        <dbReference type="EMBL" id="ANZ37618.1"/>
    </source>
</evidence>
<keyword evidence="13" id="KW-1185">Reference proteome</keyword>